<dbReference type="AlphaFoldDB" id="E9H5L7"/>
<dbReference type="Pfam" id="PF00651">
    <property type="entry name" value="BTB"/>
    <property type="match status" value="1"/>
</dbReference>
<dbReference type="GO" id="GO:0031625">
    <property type="term" value="F:ubiquitin protein ligase binding"/>
    <property type="evidence" value="ECO:0000318"/>
    <property type="project" value="GO_Central"/>
</dbReference>
<evidence type="ECO:0000259" key="1">
    <source>
        <dbReference type="PROSITE" id="PS50097"/>
    </source>
</evidence>
<feature type="domain" description="BTB" evidence="1">
    <location>
        <begin position="18"/>
        <end position="85"/>
    </location>
</feature>
<dbReference type="InterPro" id="IPR011333">
    <property type="entry name" value="SKP1/BTB/POZ_sf"/>
</dbReference>
<dbReference type="GO" id="GO:0043161">
    <property type="term" value="P:proteasome-mediated ubiquitin-dependent protein catabolic process"/>
    <property type="evidence" value="ECO:0000318"/>
    <property type="project" value="GO_Central"/>
</dbReference>
<organism evidence="2 3">
    <name type="scientific">Daphnia pulex</name>
    <name type="common">Water flea</name>
    <dbReference type="NCBI Taxonomy" id="6669"/>
    <lineage>
        <taxon>Eukaryota</taxon>
        <taxon>Metazoa</taxon>
        <taxon>Ecdysozoa</taxon>
        <taxon>Arthropoda</taxon>
        <taxon>Crustacea</taxon>
        <taxon>Branchiopoda</taxon>
        <taxon>Diplostraca</taxon>
        <taxon>Cladocera</taxon>
        <taxon>Anomopoda</taxon>
        <taxon>Daphniidae</taxon>
        <taxon>Daphnia</taxon>
    </lineage>
</organism>
<dbReference type="PANTHER" id="PTHR24413">
    <property type="entry name" value="SPECKLE-TYPE POZ PROTEIN"/>
    <property type="match status" value="1"/>
</dbReference>
<dbReference type="PROSITE" id="PS50097">
    <property type="entry name" value="BTB"/>
    <property type="match status" value="1"/>
</dbReference>
<dbReference type="GO" id="GO:0030162">
    <property type="term" value="P:regulation of proteolysis"/>
    <property type="evidence" value="ECO:0000318"/>
    <property type="project" value="GO_Central"/>
</dbReference>
<dbReference type="EMBL" id="GL732594">
    <property type="protein sequence ID" value="EFX73058.1"/>
    <property type="molecule type" value="Genomic_DNA"/>
</dbReference>
<evidence type="ECO:0000313" key="3">
    <source>
        <dbReference type="Proteomes" id="UP000000305"/>
    </source>
</evidence>
<dbReference type="HOGENOM" id="CLU_004253_2_3_1"/>
<reference evidence="2 3" key="1">
    <citation type="journal article" date="2011" name="Science">
        <title>The ecoresponsive genome of Daphnia pulex.</title>
        <authorList>
            <person name="Colbourne J.K."/>
            <person name="Pfrender M.E."/>
            <person name="Gilbert D."/>
            <person name="Thomas W.K."/>
            <person name="Tucker A."/>
            <person name="Oakley T.H."/>
            <person name="Tokishita S."/>
            <person name="Aerts A."/>
            <person name="Arnold G.J."/>
            <person name="Basu M.K."/>
            <person name="Bauer D.J."/>
            <person name="Caceres C.E."/>
            <person name="Carmel L."/>
            <person name="Casola C."/>
            <person name="Choi J.H."/>
            <person name="Detter J.C."/>
            <person name="Dong Q."/>
            <person name="Dusheyko S."/>
            <person name="Eads B.D."/>
            <person name="Frohlich T."/>
            <person name="Geiler-Samerotte K.A."/>
            <person name="Gerlach D."/>
            <person name="Hatcher P."/>
            <person name="Jogdeo S."/>
            <person name="Krijgsveld J."/>
            <person name="Kriventseva E.V."/>
            <person name="Kultz D."/>
            <person name="Laforsch C."/>
            <person name="Lindquist E."/>
            <person name="Lopez J."/>
            <person name="Manak J.R."/>
            <person name="Muller J."/>
            <person name="Pangilinan J."/>
            <person name="Patwardhan R.P."/>
            <person name="Pitluck S."/>
            <person name="Pritham E.J."/>
            <person name="Rechtsteiner A."/>
            <person name="Rho M."/>
            <person name="Rogozin I.B."/>
            <person name="Sakarya O."/>
            <person name="Salamov A."/>
            <person name="Schaack S."/>
            <person name="Shapiro H."/>
            <person name="Shiga Y."/>
            <person name="Skalitzky C."/>
            <person name="Smith Z."/>
            <person name="Souvorov A."/>
            <person name="Sung W."/>
            <person name="Tang Z."/>
            <person name="Tsuchiya D."/>
            <person name="Tu H."/>
            <person name="Vos H."/>
            <person name="Wang M."/>
            <person name="Wolf Y.I."/>
            <person name="Yamagata H."/>
            <person name="Yamada T."/>
            <person name="Ye Y."/>
            <person name="Shaw J.R."/>
            <person name="Andrews J."/>
            <person name="Crease T.J."/>
            <person name="Tang H."/>
            <person name="Lucas S.M."/>
            <person name="Robertson H.M."/>
            <person name="Bork P."/>
            <person name="Koonin E.V."/>
            <person name="Zdobnov E.M."/>
            <person name="Grigoriev I.V."/>
            <person name="Lynch M."/>
            <person name="Boore J.L."/>
        </authorList>
    </citation>
    <scope>NUCLEOTIDE SEQUENCE [LARGE SCALE GENOMIC DNA]</scope>
</reference>
<dbReference type="PhylomeDB" id="E9H5L7"/>
<sequence>QYRILSQLEELFEKMPLSDVTFNIRGRKFGAHKAILAMGSPVFAAMFTHPTKELLSGEVEVEDVDPDVFREVLRYMYTGSPQSTAIDVMAPGLLAAAEKYLLDELKTRCETHLIRKMSAKNCLDLLTLTTNHPAEHLKKFAIEYFRLYPSEVMKSNEWKKMKEGNPALLCDLQQIVFTAPTV</sequence>
<dbReference type="OrthoDB" id="684045at2759"/>
<dbReference type="SUPFAM" id="SSF54695">
    <property type="entry name" value="POZ domain"/>
    <property type="match status" value="1"/>
</dbReference>
<name>E9H5L7_DAPPU</name>
<dbReference type="InterPro" id="IPR000210">
    <property type="entry name" value="BTB/POZ_dom"/>
</dbReference>
<gene>
    <name evidence="2" type="ORF">DAPPUDRAFT_58408</name>
</gene>
<keyword evidence="3" id="KW-1185">Reference proteome</keyword>
<proteinExistence type="predicted"/>
<dbReference type="eggNOG" id="KOG1987">
    <property type="taxonomic scope" value="Eukaryota"/>
</dbReference>
<dbReference type="FunFam" id="3.30.710.10:FF:000213">
    <property type="entry name" value="Uncharacterized protein"/>
    <property type="match status" value="1"/>
</dbReference>
<protein>
    <recommendedName>
        <fullName evidence="1">BTB domain-containing protein</fullName>
    </recommendedName>
</protein>
<feature type="non-terminal residue" evidence="2">
    <location>
        <position position="182"/>
    </location>
</feature>
<evidence type="ECO:0000313" key="2">
    <source>
        <dbReference type="EMBL" id="EFX73058.1"/>
    </source>
</evidence>
<dbReference type="Gene3D" id="3.30.710.10">
    <property type="entry name" value="Potassium Channel Kv1.1, Chain A"/>
    <property type="match status" value="1"/>
</dbReference>
<accession>E9H5L7</accession>
<dbReference type="FunFam" id="1.25.40.420:FF:000030">
    <property type="entry name" value="Uncharacterized protein"/>
    <property type="match status" value="1"/>
</dbReference>
<dbReference type="Proteomes" id="UP000000305">
    <property type="component" value="Unassembled WGS sequence"/>
</dbReference>
<dbReference type="InParanoid" id="E9H5L7"/>
<dbReference type="GO" id="GO:0005634">
    <property type="term" value="C:nucleus"/>
    <property type="evidence" value="ECO:0000318"/>
    <property type="project" value="GO_Central"/>
</dbReference>
<dbReference type="SMART" id="SM00225">
    <property type="entry name" value="BTB"/>
    <property type="match status" value="1"/>
</dbReference>
<dbReference type="OMA" id="HVYALCV"/>
<dbReference type="STRING" id="6669.E9H5L7"/>
<dbReference type="Gene3D" id="1.25.40.420">
    <property type="match status" value="1"/>
</dbReference>
<dbReference type="GO" id="GO:0005737">
    <property type="term" value="C:cytoplasm"/>
    <property type="evidence" value="ECO:0000318"/>
    <property type="project" value="GO_Central"/>
</dbReference>
<dbReference type="KEGG" id="dpx:DAPPUDRAFT_58408"/>